<feature type="domain" description="F5/8 type C" evidence="3">
    <location>
        <begin position="947"/>
        <end position="1083"/>
    </location>
</feature>
<dbReference type="Pfam" id="PF00754">
    <property type="entry name" value="F5_F8_type_C"/>
    <property type="match status" value="1"/>
</dbReference>
<dbReference type="InterPro" id="IPR006311">
    <property type="entry name" value="TAT_signal"/>
</dbReference>
<comment type="caution">
    <text evidence="4">The sequence shown here is derived from an EMBL/GenBank/DDBJ whole genome shotgun (WGS) entry which is preliminary data.</text>
</comment>
<dbReference type="EMBL" id="BOPD01000007">
    <property type="protein sequence ID" value="GIJ31910.1"/>
    <property type="molecule type" value="Genomic_DNA"/>
</dbReference>
<dbReference type="Pfam" id="PF01804">
    <property type="entry name" value="Penicil_amidase"/>
    <property type="match status" value="1"/>
</dbReference>
<dbReference type="InterPro" id="IPR029055">
    <property type="entry name" value="Ntn_hydrolases_N"/>
</dbReference>
<dbReference type="Gene3D" id="3.60.20.10">
    <property type="entry name" value="Glutamine Phosphoribosylpyrophosphate, subunit 1, domain 1"/>
    <property type="match status" value="2"/>
</dbReference>
<dbReference type="Gene3D" id="1.10.439.10">
    <property type="entry name" value="Penicillin Amidohydrolase, domain 1"/>
    <property type="match status" value="1"/>
</dbReference>
<feature type="signal peptide" evidence="2">
    <location>
        <begin position="1"/>
        <end position="33"/>
    </location>
</feature>
<dbReference type="InterPro" id="IPR008979">
    <property type="entry name" value="Galactose-bd-like_sf"/>
</dbReference>
<dbReference type="PROSITE" id="PS50022">
    <property type="entry name" value="FA58C_3"/>
    <property type="match status" value="1"/>
</dbReference>
<reference evidence="4" key="1">
    <citation type="submission" date="2021-01" db="EMBL/GenBank/DDBJ databases">
        <title>Whole genome shotgun sequence of Verrucosispora sediminis NBRC 107745.</title>
        <authorList>
            <person name="Komaki H."/>
            <person name="Tamura T."/>
        </authorList>
    </citation>
    <scope>NUCLEOTIDE SEQUENCE</scope>
    <source>
        <strain evidence="4">NBRC 107745</strain>
    </source>
</reference>
<organism evidence="4 5">
    <name type="scientific">Micromonospora sediminimaris</name>
    <dbReference type="NCBI Taxonomy" id="547162"/>
    <lineage>
        <taxon>Bacteria</taxon>
        <taxon>Bacillati</taxon>
        <taxon>Actinomycetota</taxon>
        <taxon>Actinomycetes</taxon>
        <taxon>Micromonosporales</taxon>
        <taxon>Micromonosporaceae</taxon>
        <taxon>Micromonospora</taxon>
    </lineage>
</organism>
<dbReference type="Proteomes" id="UP000607311">
    <property type="component" value="Unassembled WGS sequence"/>
</dbReference>
<evidence type="ECO:0000313" key="4">
    <source>
        <dbReference type="EMBL" id="GIJ31910.1"/>
    </source>
</evidence>
<dbReference type="SUPFAM" id="SSF49785">
    <property type="entry name" value="Galactose-binding domain-like"/>
    <property type="match status" value="1"/>
</dbReference>
<dbReference type="PANTHER" id="PTHR34218:SF4">
    <property type="entry name" value="ACYL-HOMOSERINE LACTONE ACYLASE QUIP"/>
    <property type="match status" value="1"/>
</dbReference>
<dbReference type="GO" id="GO:0017000">
    <property type="term" value="P:antibiotic biosynthetic process"/>
    <property type="evidence" value="ECO:0007669"/>
    <property type="project" value="InterPro"/>
</dbReference>
<sequence length="1083" mass="115204">MTGHTTARRLLAGATTATAVAALLVAAPTTATAASTPTESTLATNVANAFAANDYCLGECSEILPPGQNGNATLVEILGNQALGTLPRHSADQLDRYADLVYGYAGLREDQIDTFFNDASFGVAPSQVERDYSPRSDVRILRDRATGVPHITGTTRAGTMFGAGYAGAEDRLFTMDLLRHVGRGTLTPFAGGAPGNRALEQSVWRTSPYTEADLSAQVAALRQKGDRGEQLYTDVQEYIAGINAYIRTCMANRNCPGEYVLTGHLDAITNAGGPEPFVLTDLVAIAGVVGGLFGGGGGTEIQSALVRIAARAKFGPVEGDRVWNGFRGQNDPETVLTLHDGQSFPYGDASPDAPSVVLPDAGSARVEPIFTDPTGSATTATTSNSGSELAAALSGLTIDPAHRGMSNAAVISAEHSISGHPVAVFGPQTGYFSPQLLMVQELQGPGISARGAAFAGLNLYVLLGRGQDYAWSATSSVHDITDTYAVPLCVPGGGTPTLGSNHYLFRGQCLAMEELSHVNRWSPTVADGTAAGSYKLVAWRTKLGLVAWRGTVGGVPHAFTHLRSTYGREADSAIGFQMYNDPTQMGSAAAFRASANNVEYAFNWFYVNSTESAYFNSGLNPLRASGSNPSLPMKAERAYEWQDFDPETGTARYAPASAHPQSVNQDYYVSWNNKQAKDFGAADGNFSFGAVHRGDLLDRPVKAALAAGRTFDRASLTELVQRAGLTDLRGAEVLGELIRVLESQPVTDTALASEIARLKAWRQAGALRVETAEGSKVYQHAEAIRTLDAWWPLLVRGMFREPLGTELYQSLVNTLQVNESPSGHQQGDVSNLPSSANSAQTHKGSAFQYGWWGWVDKDLRAVLGDPVAGGPGRTFCGDGDLAACRQILLDTLRTAAATPATQTYPGDSTCAAGDQWCADAIVQSPLGGVKHATIAWQNRPTYQQVVSFPARRGDDLTNLAAGRPVTASSSQLFNGAGRAVDGDLGTRWASSWSDNQWLRVDLGSVRQVGRVVLAWEAAYARSYRVEVSADGATWRPAWSTTAGNGGTDVVSFATQQARYVRMYGLTRGTSYGFSLWEMSVYAR</sequence>
<accession>A0A9W5XI52</accession>
<protein>
    <submittedName>
        <fullName evidence="4">Penicillin acylase</fullName>
    </submittedName>
</protein>
<dbReference type="InterPro" id="IPR023343">
    <property type="entry name" value="Penicillin_amidase_dom1"/>
</dbReference>
<evidence type="ECO:0000259" key="3">
    <source>
        <dbReference type="PROSITE" id="PS50022"/>
    </source>
</evidence>
<gene>
    <name evidence="4" type="ORF">Vse01_10580</name>
</gene>
<dbReference type="Gene3D" id="2.60.120.260">
    <property type="entry name" value="Galactose-binding domain-like"/>
    <property type="match status" value="1"/>
</dbReference>
<evidence type="ECO:0000256" key="1">
    <source>
        <dbReference type="ARBA" id="ARBA00006586"/>
    </source>
</evidence>
<keyword evidence="2" id="KW-0732">Signal</keyword>
<evidence type="ECO:0000256" key="2">
    <source>
        <dbReference type="SAM" id="SignalP"/>
    </source>
</evidence>
<proteinExistence type="inferred from homology"/>
<dbReference type="PANTHER" id="PTHR34218">
    <property type="entry name" value="PEPTIDASE S45 PENICILLIN AMIDASE"/>
    <property type="match status" value="1"/>
</dbReference>
<dbReference type="InterPro" id="IPR002692">
    <property type="entry name" value="S45"/>
</dbReference>
<feature type="chain" id="PRO_5040863672" evidence="2">
    <location>
        <begin position="34"/>
        <end position="1083"/>
    </location>
</feature>
<dbReference type="GO" id="GO:0016811">
    <property type="term" value="F:hydrolase activity, acting on carbon-nitrogen (but not peptide) bonds, in linear amides"/>
    <property type="evidence" value="ECO:0007669"/>
    <property type="project" value="InterPro"/>
</dbReference>
<evidence type="ECO:0000313" key="5">
    <source>
        <dbReference type="Proteomes" id="UP000607311"/>
    </source>
</evidence>
<dbReference type="RefSeq" id="WP_093401461.1">
    <property type="nucleotide sequence ID" value="NZ_BOPD01000007.1"/>
</dbReference>
<name>A0A9W5XI52_9ACTN</name>
<dbReference type="SUPFAM" id="SSF56235">
    <property type="entry name" value="N-terminal nucleophile aminohydrolases (Ntn hydrolases)"/>
    <property type="match status" value="1"/>
</dbReference>
<comment type="similarity">
    <text evidence="1">Belongs to the peptidase S45 family.</text>
</comment>
<dbReference type="AlphaFoldDB" id="A0A9W5XI52"/>
<dbReference type="OrthoDB" id="5240333at2"/>
<dbReference type="InterPro" id="IPR000421">
    <property type="entry name" value="FA58C"/>
</dbReference>
<dbReference type="PROSITE" id="PS51318">
    <property type="entry name" value="TAT"/>
    <property type="match status" value="1"/>
</dbReference>
<keyword evidence="5" id="KW-1185">Reference proteome</keyword>